<dbReference type="CDD" id="cd13127">
    <property type="entry name" value="MATE_tuaB_like"/>
    <property type="match status" value="1"/>
</dbReference>
<dbReference type="PANTHER" id="PTHR30250">
    <property type="entry name" value="PST FAMILY PREDICTED COLANIC ACID TRANSPORTER"/>
    <property type="match status" value="1"/>
</dbReference>
<dbReference type="Proteomes" id="UP000284006">
    <property type="component" value="Unassembled WGS sequence"/>
</dbReference>
<evidence type="ECO:0000256" key="5">
    <source>
        <dbReference type="ARBA" id="ARBA00022989"/>
    </source>
</evidence>
<feature type="transmembrane region" description="Helical" evidence="7">
    <location>
        <begin position="39"/>
        <end position="64"/>
    </location>
</feature>
<evidence type="ECO:0000313" key="8">
    <source>
        <dbReference type="EMBL" id="RJG27560.1"/>
    </source>
</evidence>
<proteinExistence type="inferred from homology"/>
<sequence>MTLVRRAIVFSFIESYLGIALNLVSFFVLARLLTPKQVGLFSVALAIISITQVIRDFGLVSFLIQKKDLTSEYIATAWGMAMILGLGLFLIIQGIAPLLGNFYGDQSLASISRIVALNFLILPFNSVCLALMRREMNFKAVMRINLAGAFLSTLATIAMAWVGAGAYALAWGSVLNNAIIAVGILLAGASARLLKPRLGKWREILAFGGPLTFANVITSITTDINDLAVGKIMSFDAVAIWSRAQGLMNLFHRDFMGAVRNVAYPAFSKAVRSHDAVEAKFVASVTNVTAIAWTFYGFAGIFPLEVLRLTFGPQWDLSAPLVPLFCVAGSAAAIISLAPTVMMAGGHPKLIATAELIMQPLKAAALCLVVYLYRDLQLFALAYTLVAVISVPYWFGFKQRCMPTDFGALGRGLLRSAVVAGLSLAPSIGVTVLMRQPGMALPHPLFFGCAAATCVGWVFFMWILRHPLYFEVVSTLGARFAPRRLT</sequence>
<dbReference type="RefSeq" id="WP_119809026.1">
    <property type="nucleotide sequence ID" value="NZ_QYUP01000009.1"/>
</dbReference>
<gene>
    <name evidence="8" type="ORF">D3872_00860</name>
</gene>
<evidence type="ECO:0000256" key="2">
    <source>
        <dbReference type="ARBA" id="ARBA00007430"/>
    </source>
</evidence>
<feature type="transmembrane region" description="Helical" evidence="7">
    <location>
        <begin position="111"/>
        <end position="132"/>
    </location>
</feature>
<feature type="transmembrane region" description="Helical" evidence="7">
    <location>
        <begin position="356"/>
        <end position="373"/>
    </location>
</feature>
<feature type="transmembrane region" description="Helical" evidence="7">
    <location>
        <begin position="144"/>
        <end position="168"/>
    </location>
</feature>
<dbReference type="AlphaFoldDB" id="A0A418Y8D4"/>
<feature type="transmembrane region" description="Helical" evidence="7">
    <location>
        <begin position="281"/>
        <end position="302"/>
    </location>
</feature>
<evidence type="ECO:0000256" key="7">
    <source>
        <dbReference type="SAM" id="Phobius"/>
    </source>
</evidence>
<keyword evidence="5 7" id="KW-1133">Transmembrane helix</keyword>
<comment type="caution">
    <text evidence="8">The sequence shown here is derived from an EMBL/GenBank/DDBJ whole genome shotgun (WGS) entry which is preliminary data.</text>
</comment>
<feature type="transmembrane region" description="Helical" evidence="7">
    <location>
        <begin position="445"/>
        <end position="464"/>
    </location>
</feature>
<protein>
    <submittedName>
        <fullName evidence="8">Lipopolysaccharide biosynthesis protein</fullName>
    </submittedName>
</protein>
<dbReference type="InterPro" id="IPR050833">
    <property type="entry name" value="Poly_Biosynth_Transport"/>
</dbReference>
<feature type="transmembrane region" description="Helical" evidence="7">
    <location>
        <begin position="7"/>
        <end position="33"/>
    </location>
</feature>
<evidence type="ECO:0000256" key="1">
    <source>
        <dbReference type="ARBA" id="ARBA00004651"/>
    </source>
</evidence>
<comment type="similarity">
    <text evidence="2">Belongs to the polysaccharide synthase family.</text>
</comment>
<reference evidence="8 9" key="1">
    <citation type="submission" date="2018-09" db="EMBL/GenBank/DDBJ databases">
        <authorList>
            <person name="Zhu H."/>
        </authorList>
    </citation>
    <scope>NUCLEOTIDE SEQUENCE [LARGE SCALE GENOMIC DNA]</scope>
    <source>
        <strain evidence="8 9">K1S02-61</strain>
    </source>
</reference>
<feature type="transmembrane region" description="Helical" evidence="7">
    <location>
        <begin position="413"/>
        <end position="433"/>
    </location>
</feature>
<dbReference type="PANTHER" id="PTHR30250:SF10">
    <property type="entry name" value="LIPOPOLYSACCHARIDE BIOSYNTHESIS PROTEIN WZXC"/>
    <property type="match status" value="1"/>
</dbReference>
<keyword evidence="6 7" id="KW-0472">Membrane</keyword>
<comment type="subcellular location">
    <subcellularLocation>
        <location evidence="1">Cell membrane</location>
        <topology evidence="1">Multi-pass membrane protein</topology>
    </subcellularLocation>
</comment>
<keyword evidence="4 7" id="KW-0812">Transmembrane</keyword>
<name>A0A418Y8D4_9BURK</name>
<feature type="transmembrane region" description="Helical" evidence="7">
    <location>
        <begin position="322"/>
        <end position="344"/>
    </location>
</feature>
<feature type="transmembrane region" description="Helical" evidence="7">
    <location>
        <begin position="76"/>
        <end position="99"/>
    </location>
</feature>
<dbReference type="EMBL" id="QYUP01000009">
    <property type="protein sequence ID" value="RJG27560.1"/>
    <property type="molecule type" value="Genomic_DNA"/>
</dbReference>
<feature type="transmembrane region" description="Helical" evidence="7">
    <location>
        <begin position="174"/>
        <end position="194"/>
    </location>
</feature>
<dbReference type="GO" id="GO:0005886">
    <property type="term" value="C:plasma membrane"/>
    <property type="evidence" value="ECO:0007669"/>
    <property type="project" value="UniProtKB-SubCell"/>
</dbReference>
<keyword evidence="9" id="KW-1185">Reference proteome</keyword>
<evidence type="ECO:0000256" key="3">
    <source>
        <dbReference type="ARBA" id="ARBA00022475"/>
    </source>
</evidence>
<evidence type="ECO:0000256" key="6">
    <source>
        <dbReference type="ARBA" id="ARBA00023136"/>
    </source>
</evidence>
<dbReference type="OrthoDB" id="5486360at2"/>
<accession>A0A418Y8D4</accession>
<evidence type="ECO:0000313" key="9">
    <source>
        <dbReference type="Proteomes" id="UP000284006"/>
    </source>
</evidence>
<feature type="transmembrane region" description="Helical" evidence="7">
    <location>
        <begin position="379"/>
        <end position="397"/>
    </location>
</feature>
<organism evidence="8 9">
    <name type="scientific">Massilia cavernae</name>
    <dbReference type="NCBI Taxonomy" id="2320864"/>
    <lineage>
        <taxon>Bacteria</taxon>
        <taxon>Pseudomonadati</taxon>
        <taxon>Pseudomonadota</taxon>
        <taxon>Betaproteobacteria</taxon>
        <taxon>Burkholderiales</taxon>
        <taxon>Oxalobacteraceae</taxon>
        <taxon>Telluria group</taxon>
        <taxon>Massilia</taxon>
    </lineage>
</organism>
<keyword evidence="3" id="KW-1003">Cell membrane</keyword>
<evidence type="ECO:0000256" key="4">
    <source>
        <dbReference type="ARBA" id="ARBA00022692"/>
    </source>
</evidence>
<dbReference type="Pfam" id="PF13440">
    <property type="entry name" value="Polysacc_synt_3"/>
    <property type="match status" value="1"/>
</dbReference>